<dbReference type="InterPro" id="IPR013785">
    <property type="entry name" value="Aldolase_TIM"/>
</dbReference>
<evidence type="ECO:0000313" key="6">
    <source>
        <dbReference type="EMBL" id="KRN75419.1"/>
    </source>
</evidence>
<dbReference type="RefSeq" id="WP_057754510.1">
    <property type="nucleotide sequence ID" value="NZ_JQBP01000002.1"/>
</dbReference>
<dbReference type="PANTHER" id="PTHR32332:SF20">
    <property type="entry name" value="2-NITROPROPANE DIOXYGENASE-LIKE PROTEIN"/>
    <property type="match status" value="1"/>
</dbReference>
<evidence type="ECO:0000313" key="7">
    <source>
        <dbReference type="Proteomes" id="UP000051655"/>
    </source>
</evidence>
<dbReference type="InterPro" id="IPR004136">
    <property type="entry name" value="NMO"/>
</dbReference>
<reference evidence="6 7" key="1">
    <citation type="journal article" date="2015" name="Genome Announc.">
        <title>Expanding the biotechnology potential of lactobacilli through comparative genomics of 213 strains and associated genera.</title>
        <authorList>
            <person name="Sun Z."/>
            <person name="Harris H.M."/>
            <person name="McCann A."/>
            <person name="Guo C."/>
            <person name="Argimon S."/>
            <person name="Zhang W."/>
            <person name="Yang X."/>
            <person name="Jeffery I.B."/>
            <person name="Cooney J.C."/>
            <person name="Kagawa T.F."/>
            <person name="Liu W."/>
            <person name="Song Y."/>
            <person name="Salvetti E."/>
            <person name="Wrobel A."/>
            <person name="Rasinkangas P."/>
            <person name="Parkhill J."/>
            <person name="Rea M.C."/>
            <person name="O'Sullivan O."/>
            <person name="Ritari J."/>
            <person name="Douillard F.P."/>
            <person name="Paul Ross R."/>
            <person name="Yang R."/>
            <person name="Briner A.E."/>
            <person name="Felis G.E."/>
            <person name="de Vos W.M."/>
            <person name="Barrangou R."/>
            <person name="Klaenhammer T.R."/>
            <person name="Caufield P.W."/>
            <person name="Cui Y."/>
            <person name="Zhang H."/>
            <person name="O'Toole P.W."/>
        </authorList>
    </citation>
    <scope>NUCLEOTIDE SEQUENCE [LARGE SCALE GENOMIC DNA]</scope>
    <source>
        <strain evidence="6 7">DSM 20593</strain>
    </source>
</reference>
<dbReference type="SUPFAM" id="SSF51412">
    <property type="entry name" value="Inosine monophosphate dehydrogenase (IMPDH)"/>
    <property type="match status" value="1"/>
</dbReference>
<evidence type="ECO:0000256" key="5">
    <source>
        <dbReference type="ARBA" id="ARBA00023002"/>
    </source>
</evidence>
<dbReference type="CDD" id="cd04730">
    <property type="entry name" value="NPD_like"/>
    <property type="match status" value="1"/>
</dbReference>
<evidence type="ECO:0000256" key="4">
    <source>
        <dbReference type="ARBA" id="ARBA00022643"/>
    </source>
</evidence>
<name>A0A0R2JDM2_9LACO</name>
<protein>
    <recommendedName>
        <fullName evidence="2">Probable nitronate monooxygenase</fullName>
    </recommendedName>
</protein>
<dbReference type="PANTHER" id="PTHR32332">
    <property type="entry name" value="2-NITROPROPANE DIOXYGENASE"/>
    <property type="match status" value="1"/>
</dbReference>
<dbReference type="GO" id="GO:0018580">
    <property type="term" value="F:nitronate monooxygenase activity"/>
    <property type="evidence" value="ECO:0007669"/>
    <property type="project" value="InterPro"/>
</dbReference>
<keyword evidence="4" id="KW-0288">FMN</keyword>
<sequence length="307" mass="32517">MQLITELLKTKYPIIQGGMSRLATHELVAAVSAAGGLGTLTSVGLDGPALRREIQAVREQTDQPFAVNLMLKQANIAELVDVIVKEQVPFVTTGAGTPKVYMPKLQAAGVQVLAVIPSVKLARKMEQIGVAAVIAEGLESGGHIGNMTTMALVPQVVDEVQIPVIAAGGIGDGRGIAAALALGAQGVQMGTAFLLTKEAPINSAYKTALMQAVDVDTDVTEVEIGTPLRTLKNPLTQQYHELVQQGASVEELTELMRGRHRVAFLQGDMDQGAIMAGQIAGLLQQEQPVATLLDHDWRQAQNILNLK</sequence>
<keyword evidence="3" id="KW-0285">Flavoprotein</keyword>
<dbReference type="PATRIC" id="fig|1616.3.peg.601"/>
<accession>A0A0R2JDM2</accession>
<comment type="function">
    <text evidence="1">Nitronate monooxygenase that uses molecular oxygen to catalyze the oxidative denitrification of alkyl nitronates. Acts on propionate 3-nitronate (P3N), the presumed physiological substrate. Probably functions in the detoxification of P3N, a metabolic poison produced by plants and fungi as a defense mechanism.</text>
</comment>
<dbReference type="Gene3D" id="3.20.20.70">
    <property type="entry name" value="Aldolase class I"/>
    <property type="match status" value="1"/>
</dbReference>
<proteinExistence type="predicted"/>
<dbReference type="Pfam" id="PF03060">
    <property type="entry name" value="NMO"/>
    <property type="match status" value="2"/>
</dbReference>
<evidence type="ECO:0000256" key="3">
    <source>
        <dbReference type="ARBA" id="ARBA00022630"/>
    </source>
</evidence>
<dbReference type="EMBL" id="JQBP01000002">
    <property type="protein sequence ID" value="KRN75419.1"/>
    <property type="molecule type" value="Genomic_DNA"/>
</dbReference>
<dbReference type="OrthoDB" id="9778912at2"/>
<dbReference type="STRING" id="1616.IV73_GL000585"/>
<comment type="caution">
    <text evidence="6">The sequence shown here is derived from an EMBL/GenBank/DDBJ whole genome shotgun (WGS) entry which is preliminary data.</text>
</comment>
<gene>
    <name evidence="6" type="ORF">IV73_GL000585</name>
</gene>
<evidence type="ECO:0000256" key="1">
    <source>
        <dbReference type="ARBA" id="ARBA00003535"/>
    </source>
</evidence>
<dbReference type="Proteomes" id="UP000051655">
    <property type="component" value="Unassembled WGS sequence"/>
</dbReference>
<evidence type="ECO:0000256" key="2">
    <source>
        <dbReference type="ARBA" id="ARBA00013457"/>
    </source>
</evidence>
<organism evidence="6 7">
    <name type="scientific">Weissella kandleri</name>
    <dbReference type="NCBI Taxonomy" id="1616"/>
    <lineage>
        <taxon>Bacteria</taxon>
        <taxon>Bacillati</taxon>
        <taxon>Bacillota</taxon>
        <taxon>Bacilli</taxon>
        <taxon>Lactobacillales</taxon>
        <taxon>Lactobacillaceae</taxon>
        <taxon>Weissella</taxon>
    </lineage>
</organism>
<keyword evidence="5" id="KW-0560">Oxidoreductase</keyword>
<keyword evidence="7" id="KW-1185">Reference proteome</keyword>
<dbReference type="AlphaFoldDB" id="A0A0R2JDM2"/>